<keyword evidence="2" id="KW-0472">Membrane</keyword>
<dbReference type="RefSeq" id="XP_015274835.1">
    <property type="nucleotide sequence ID" value="XM_015419349.1"/>
</dbReference>
<feature type="compositionally biased region" description="Basic and acidic residues" evidence="1">
    <location>
        <begin position="181"/>
        <end position="196"/>
    </location>
</feature>
<dbReference type="Gene3D" id="1.10.720.40">
    <property type="match status" value="1"/>
</dbReference>
<gene>
    <name evidence="5" type="primary">LEMD1</name>
</gene>
<sequence length="276" mass="31006">MKVEAVLLDEMEKVTVDVLIENQNEGSPKQDSKDETDIRALNDTELREQLSEYGISPGPILPSTRAIYEKKLLQFMKDCPAVATRRKSDYCVSDKGKDAEQGRTTEIVLETNSLKVTAECASGIDNKSHLDVAERQKKLLLPDVECSLAKIVAELQELLPESKVAAYRSQGQRRKASSSPNRDHRQMKGDIPHEDYGYPEASAGQSTRRRSIKENPLSVKKSPEIKSQVVPEQPEEGFIPMRVKMAVFAIFVFLVFVYVTMETNRDNPFIAFISGK</sequence>
<dbReference type="PANTHER" id="PTHR12019:SF12">
    <property type="entry name" value="LEM DOMAIN-CONTAINING PROTEIN 1"/>
    <property type="match status" value="1"/>
</dbReference>
<keyword evidence="2" id="KW-1133">Transmembrane helix</keyword>
<name>A0ABM1KM98_GEKJA</name>
<feature type="domain" description="LEM" evidence="3">
    <location>
        <begin position="35"/>
        <end position="79"/>
    </location>
</feature>
<accession>A0ABM1KM98</accession>
<evidence type="ECO:0000256" key="1">
    <source>
        <dbReference type="SAM" id="MobiDB-lite"/>
    </source>
</evidence>
<dbReference type="Pfam" id="PF03020">
    <property type="entry name" value="LEM"/>
    <property type="match status" value="1"/>
</dbReference>
<evidence type="ECO:0000313" key="4">
    <source>
        <dbReference type="Proteomes" id="UP000694871"/>
    </source>
</evidence>
<feature type="transmembrane region" description="Helical" evidence="2">
    <location>
        <begin position="243"/>
        <end position="261"/>
    </location>
</feature>
<proteinExistence type="predicted"/>
<evidence type="ECO:0000259" key="3">
    <source>
        <dbReference type="PROSITE" id="PS50954"/>
    </source>
</evidence>
<dbReference type="PANTHER" id="PTHR12019">
    <property type="entry name" value="LAMINA-ASSOCIATED POLYPEPTIDE THYMOPOIETIN"/>
    <property type="match status" value="1"/>
</dbReference>
<organism evidence="4 5">
    <name type="scientific">Gekko japonicus</name>
    <name type="common">Schlegel's Japanese gecko</name>
    <dbReference type="NCBI Taxonomy" id="146911"/>
    <lineage>
        <taxon>Eukaryota</taxon>
        <taxon>Metazoa</taxon>
        <taxon>Chordata</taxon>
        <taxon>Craniata</taxon>
        <taxon>Vertebrata</taxon>
        <taxon>Euteleostomi</taxon>
        <taxon>Lepidosauria</taxon>
        <taxon>Squamata</taxon>
        <taxon>Bifurcata</taxon>
        <taxon>Gekkota</taxon>
        <taxon>Gekkonidae</taxon>
        <taxon>Gekkoninae</taxon>
        <taxon>Gekko</taxon>
    </lineage>
</organism>
<dbReference type="InterPro" id="IPR011015">
    <property type="entry name" value="LEM/LEM-like_dom_sf"/>
</dbReference>
<dbReference type="SUPFAM" id="SSF63451">
    <property type="entry name" value="LEM domain"/>
    <property type="match status" value="1"/>
</dbReference>
<keyword evidence="2" id="KW-0812">Transmembrane</keyword>
<dbReference type="InterPro" id="IPR003887">
    <property type="entry name" value="LEM_dom"/>
</dbReference>
<reference evidence="5" key="1">
    <citation type="submission" date="2025-08" db="UniProtKB">
        <authorList>
            <consortium name="RefSeq"/>
        </authorList>
    </citation>
    <scope>IDENTIFICATION</scope>
</reference>
<dbReference type="CDD" id="cd12934">
    <property type="entry name" value="LEM"/>
    <property type="match status" value="1"/>
</dbReference>
<dbReference type="GeneID" id="107117260"/>
<protein>
    <submittedName>
        <fullName evidence="5">LEM domain-containing protein 1 isoform X1</fullName>
    </submittedName>
</protein>
<dbReference type="PROSITE" id="PS50954">
    <property type="entry name" value="LEM"/>
    <property type="match status" value="1"/>
</dbReference>
<dbReference type="InterPro" id="IPR051656">
    <property type="entry name" value="LEM_domain"/>
</dbReference>
<feature type="region of interest" description="Disordered" evidence="1">
    <location>
        <begin position="166"/>
        <end position="229"/>
    </location>
</feature>
<dbReference type="Proteomes" id="UP000694871">
    <property type="component" value="Unplaced"/>
</dbReference>
<evidence type="ECO:0000313" key="5">
    <source>
        <dbReference type="RefSeq" id="XP_015274835.1"/>
    </source>
</evidence>
<dbReference type="SMART" id="SM00540">
    <property type="entry name" value="LEM"/>
    <property type="match status" value="1"/>
</dbReference>
<keyword evidence="4" id="KW-1185">Reference proteome</keyword>
<evidence type="ECO:0000256" key="2">
    <source>
        <dbReference type="SAM" id="Phobius"/>
    </source>
</evidence>